<proteinExistence type="predicted"/>
<organism evidence="1 2">
    <name type="scientific">Batillaria attramentaria</name>
    <dbReference type="NCBI Taxonomy" id="370345"/>
    <lineage>
        <taxon>Eukaryota</taxon>
        <taxon>Metazoa</taxon>
        <taxon>Spiralia</taxon>
        <taxon>Lophotrochozoa</taxon>
        <taxon>Mollusca</taxon>
        <taxon>Gastropoda</taxon>
        <taxon>Caenogastropoda</taxon>
        <taxon>Sorbeoconcha</taxon>
        <taxon>Cerithioidea</taxon>
        <taxon>Batillariidae</taxon>
        <taxon>Batillaria</taxon>
    </lineage>
</organism>
<protein>
    <submittedName>
        <fullName evidence="1">Uncharacterized protein</fullName>
    </submittedName>
</protein>
<evidence type="ECO:0000313" key="2">
    <source>
        <dbReference type="Proteomes" id="UP001519460"/>
    </source>
</evidence>
<reference evidence="1 2" key="1">
    <citation type="journal article" date="2023" name="Sci. Data">
        <title>Genome assembly of the Korean intertidal mud-creeper Batillaria attramentaria.</title>
        <authorList>
            <person name="Patra A.K."/>
            <person name="Ho P.T."/>
            <person name="Jun S."/>
            <person name="Lee S.J."/>
            <person name="Kim Y."/>
            <person name="Won Y.J."/>
        </authorList>
    </citation>
    <scope>NUCLEOTIDE SEQUENCE [LARGE SCALE GENOMIC DNA]</scope>
    <source>
        <strain evidence="1">Wonlab-2016</strain>
    </source>
</reference>
<comment type="caution">
    <text evidence="1">The sequence shown here is derived from an EMBL/GenBank/DDBJ whole genome shotgun (WGS) entry which is preliminary data.</text>
</comment>
<evidence type="ECO:0000313" key="1">
    <source>
        <dbReference type="EMBL" id="KAK7508416.1"/>
    </source>
</evidence>
<name>A0ABD0MAT2_9CAEN</name>
<accession>A0ABD0MAT2</accession>
<feature type="non-terminal residue" evidence="1">
    <location>
        <position position="1"/>
    </location>
</feature>
<dbReference type="EMBL" id="JACVVK020000002">
    <property type="protein sequence ID" value="KAK7508416.1"/>
    <property type="molecule type" value="Genomic_DNA"/>
</dbReference>
<keyword evidence="2" id="KW-1185">Reference proteome</keyword>
<dbReference type="AlphaFoldDB" id="A0ABD0MAT2"/>
<dbReference type="Proteomes" id="UP001519460">
    <property type="component" value="Unassembled WGS sequence"/>
</dbReference>
<gene>
    <name evidence="1" type="ORF">BaRGS_00000655</name>
</gene>
<sequence>NRNLLATLCDFAAPAAPLCDAKVRNTEKGVSQHWALQGRTCAFVIGFLGPKETRISLQRIWVTGTKKGGGKYNCRTKA</sequence>